<evidence type="ECO:0000259" key="7">
    <source>
        <dbReference type="PROSITE" id="PS50850"/>
    </source>
</evidence>
<dbReference type="RefSeq" id="WP_113054456.1">
    <property type="nucleotide sequence ID" value="NZ_QEVW01000012.1"/>
</dbReference>
<gene>
    <name evidence="8" type="ORF">DC345_19335</name>
</gene>
<dbReference type="AlphaFoldDB" id="A0A329QMX4"/>
<proteinExistence type="predicted"/>
<dbReference type="GO" id="GO:0005886">
    <property type="term" value="C:plasma membrane"/>
    <property type="evidence" value="ECO:0007669"/>
    <property type="project" value="UniProtKB-SubCell"/>
</dbReference>
<feature type="transmembrane region" description="Helical" evidence="6">
    <location>
        <begin position="51"/>
        <end position="71"/>
    </location>
</feature>
<dbReference type="PANTHER" id="PTHR11662:SF399">
    <property type="entry name" value="FI19708P1-RELATED"/>
    <property type="match status" value="1"/>
</dbReference>
<keyword evidence="2" id="KW-0813">Transport</keyword>
<evidence type="ECO:0000313" key="9">
    <source>
        <dbReference type="Proteomes" id="UP000250642"/>
    </source>
</evidence>
<keyword evidence="4 6" id="KW-1133">Transmembrane helix</keyword>
<dbReference type="Gene3D" id="1.20.1250.20">
    <property type="entry name" value="MFS general substrate transporter like domains"/>
    <property type="match status" value="2"/>
</dbReference>
<dbReference type="InterPro" id="IPR011701">
    <property type="entry name" value="MFS"/>
</dbReference>
<organism evidence="8 9">
    <name type="scientific">Paenibacillus taichungensis</name>
    <dbReference type="NCBI Taxonomy" id="484184"/>
    <lineage>
        <taxon>Bacteria</taxon>
        <taxon>Bacillati</taxon>
        <taxon>Bacillota</taxon>
        <taxon>Bacilli</taxon>
        <taxon>Bacillales</taxon>
        <taxon>Paenibacillaceae</taxon>
        <taxon>Paenibacillus</taxon>
    </lineage>
</organism>
<feature type="transmembrane region" description="Helical" evidence="6">
    <location>
        <begin position="104"/>
        <end position="125"/>
    </location>
</feature>
<feature type="transmembrane region" description="Helical" evidence="6">
    <location>
        <begin position="12"/>
        <end position="31"/>
    </location>
</feature>
<evidence type="ECO:0000256" key="3">
    <source>
        <dbReference type="ARBA" id="ARBA00022692"/>
    </source>
</evidence>
<feature type="transmembrane region" description="Helical" evidence="6">
    <location>
        <begin position="137"/>
        <end position="161"/>
    </location>
</feature>
<dbReference type="PROSITE" id="PS50850">
    <property type="entry name" value="MFS"/>
    <property type="match status" value="1"/>
</dbReference>
<feature type="transmembrane region" description="Helical" evidence="6">
    <location>
        <begin position="351"/>
        <end position="376"/>
    </location>
</feature>
<dbReference type="CDD" id="cd17319">
    <property type="entry name" value="MFS_ExuT_GudP_like"/>
    <property type="match status" value="1"/>
</dbReference>
<feature type="transmembrane region" description="Helical" evidence="6">
    <location>
        <begin position="78"/>
        <end position="98"/>
    </location>
</feature>
<dbReference type="InterPro" id="IPR036259">
    <property type="entry name" value="MFS_trans_sf"/>
</dbReference>
<evidence type="ECO:0000256" key="1">
    <source>
        <dbReference type="ARBA" id="ARBA00004651"/>
    </source>
</evidence>
<sequence length="420" mass="45569">MSRAGALKHTKMIIFLLFIGNLFSAFDRFVINFGVVQISDEFQLSASASGLMLSIFFLGYALMQIPGGWLSDRFGEKIILFISIIGFSIFTGLTAIAWSFASLLVIRFLFGLAEGSFFPAGSKLISTSIDENRRSRAMSIFLSALTVAGVIAPILTTTMLVQFGWRTMFLIIGTCGLCIALLYWIFLKPSVLKQQVTNNVLPIKQEGPQAKGNIKALLRTPMIWSLMIASFGYGFISWGTSSWMPTYLVNERGISLSSLGILQMIPAVSGIVFFLIAGAVMDKVKGGQEKWFGAFSGIALAVTVYLMFHAASVTGVIIYQSIMPIFSAFLSVIIFSLPIKRLPEETIGSAVGLVNIGSQIAGFAAPVGMGLIIDFFDGSYNGAVWLLSAFGILIFLAFLGLQSSQKRLIIPELAKGVSEH</sequence>
<feature type="domain" description="Major facilitator superfamily (MFS) profile" evidence="7">
    <location>
        <begin position="13"/>
        <end position="406"/>
    </location>
</feature>
<evidence type="ECO:0000256" key="2">
    <source>
        <dbReference type="ARBA" id="ARBA00022448"/>
    </source>
</evidence>
<dbReference type="PANTHER" id="PTHR11662">
    <property type="entry name" value="SOLUTE CARRIER FAMILY 17"/>
    <property type="match status" value="1"/>
</dbReference>
<comment type="subcellular location">
    <subcellularLocation>
        <location evidence="1">Cell membrane</location>
        <topology evidence="1">Multi-pass membrane protein</topology>
    </subcellularLocation>
</comment>
<dbReference type="InterPro" id="IPR050382">
    <property type="entry name" value="MFS_Na/Anion_cotransporter"/>
</dbReference>
<evidence type="ECO:0000256" key="6">
    <source>
        <dbReference type="SAM" id="Phobius"/>
    </source>
</evidence>
<dbReference type="GO" id="GO:0022857">
    <property type="term" value="F:transmembrane transporter activity"/>
    <property type="evidence" value="ECO:0007669"/>
    <property type="project" value="InterPro"/>
</dbReference>
<evidence type="ECO:0000256" key="4">
    <source>
        <dbReference type="ARBA" id="ARBA00022989"/>
    </source>
</evidence>
<protein>
    <submittedName>
        <fullName evidence="8">MFS transporter</fullName>
    </submittedName>
</protein>
<keyword evidence="5 6" id="KW-0472">Membrane</keyword>
<accession>A0A329QMX4</accession>
<dbReference type="Proteomes" id="UP000250642">
    <property type="component" value="Unassembled WGS sequence"/>
</dbReference>
<feature type="transmembrane region" description="Helical" evidence="6">
    <location>
        <begin position="292"/>
        <end position="311"/>
    </location>
</feature>
<reference evidence="8 9" key="1">
    <citation type="submission" date="2018-04" db="EMBL/GenBank/DDBJ databases">
        <title>Paenibacillus taichungensis Genome sequencing and assembly.</title>
        <authorList>
            <person name="Xu J."/>
            <person name="Rensing C."/>
            <person name="Mazhar H.S."/>
        </authorList>
    </citation>
    <scope>NUCLEOTIDE SEQUENCE [LARGE SCALE GENOMIC DNA]</scope>
    <source>
        <strain evidence="8 9">NC1</strain>
    </source>
</reference>
<feature type="transmembrane region" description="Helical" evidence="6">
    <location>
        <begin position="167"/>
        <end position="186"/>
    </location>
</feature>
<feature type="transmembrane region" description="Helical" evidence="6">
    <location>
        <begin position="382"/>
        <end position="401"/>
    </location>
</feature>
<dbReference type="InterPro" id="IPR020846">
    <property type="entry name" value="MFS_dom"/>
</dbReference>
<dbReference type="SUPFAM" id="SSF103473">
    <property type="entry name" value="MFS general substrate transporter"/>
    <property type="match status" value="1"/>
</dbReference>
<feature type="transmembrane region" description="Helical" evidence="6">
    <location>
        <begin position="317"/>
        <end position="339"/>
    </location>
</feature>
<feature type="transmembrane region" description="Helical" evidence="6">
    <location>
        <begin position="260"/>
        <end position="280"/>
    </location>
</feature>
<dbReference type="Pfam" id="PF07690">
    <property type="entry name" value="MFS_1"/>
    <property type="match status" value="1"/>
</dbReference>
<dbReference type="EMBL" id="QEVW01000012">
    <property type="protein sequence ID" value="RAW13506.1"/>
    <property type="molecule type" value="Genomic_DNA"/>
</dbReference>
<keyword evidence="3 6" id="KW-0812">Transmembrane</keyword>
<feature type="transmembrane region" description="Helical" evidence="6">
    <location>
        <begin position="221"/>
        <end position="240"/>
    </location>
</feature>
<evidence type="ECO:0000313" key="8">
    <source>
        <dbReference type="EMBL" id="RAW13506.1"/>
    </source>
</evidence>
<comment type="caution">
    <text evidence="8">The sequence shown here is derived from an EMBL/GenBank/DDBJ whole genome shotgun (WGS) entry which is preliminary data.</text>
</comment>
<name>A0A329QMX4_9BACL</name>
<evidence type="ECO:0000256" key="5">
    <source>
        <dbReference type="ARBA" id="ARBA00023136"/>
    </source>
</evidence>